<evidence type="ECO:0000313" key="3">
    <source>
        <dbReference type="Proteomes" id="UP001595989"/>
    </source>
</evidence>
<feature type="domain" description="Na+-translocating membrane potential-generating system MpsC" evidence="1">
    <location>
        <begin position="137"/>
        <end position="225"/>
    </location>
</feature>
<proteinExistence type="predicted"/>
<dbReference type="EMBL" id="JBHSFU010000004">
    <property type="protein sequence ID" value="MFC4558141.1"/>
    <property type="molecule type" value="Genomic_DNA"/>
</dbReference>
<accession>A0ABV9DJ33</accession>
<dbReference type="Proteomes" id="UP001595989">
    <property type="component" value="Unassembled WGS sequence"/>
</dbReference>
<name>A0ABV9DJ33_9BACI</name>
<evidence type="ECO:0000313" key="2">
    <source>
        <dbReference type="EMBL" id="MFC4558141.1"/>
    </source>
</evidence>
<reference evidence="3" key="1">
    <citation type="journal article" date="2019" name="Int. J. Syst. Evol. Microbiol.">
        <title>The Global Catalogue of Microorganisms (GCM) 10K type strain sequencing project: providing services to taxonomists for standard genome sequencing and annotation.</title>
        <authorList>
            <consortium name="The Broad Institute Genomics Platform"/>
            <consortium name="The Broad Institute Genome Sequencing Center for Infectious Disease"/>
            <person name="Wu L."/>
            <person name="Ma J."/>
        </authorList>
    </citation>
    <scope>NUCLEOTIDE SEQUENCE [LARGE SCALE GENOMIC DNA]</scope>
    <source>
        <strain evidence="3">CGMCC 4.7426</strain>
    </source>
</reference>
<protein>
    <submittedName>
        <fullName evidence="2">Na-translocating system protein MpsC family protein</fullName>
    </submittedName>
</protein>
<keyword evidence="3" id="KW-1185">Reference proteome</keyword>
<comment type="caution">
    <text evidence="2">The sequence shown here is derived from an EMBL/GenBank/DDBJ whole genome shotgun (WGS) entry which is preliminary data.</text>
</comment>
<dbReference type="Pfam" id="PF10057">
    <property type="entry name" value="MpsC"/>
    <property type="match status" value="2"/>
</dbReference>
<dbReference type="RefSeq" id="WP_390294547.1">
    <property type="nucleotide sequence ID" value="NZ_JBHSFU010000004.1"/>
</dbReference>
<feature type="domain" description="Na+-translocating membrane potential-generating system MpsC" evidence="1">
    <location>
        <begin position="4"/>
        <end position="109"/>
    </location>
</feature>
<evidence type="ECO:0000259" key="1">
    <source>
        <dbReference type="Pfam" id="PF10057"/>
    </source>
</evidence>
<organism evidence="2 3">
    <name type="scientific">Virgibacillus kekensis</name>
    <dbReference type="NCBI Taxonomy" id="202261"/>
    <lineage>
        <taxon>Bacteria</taxon>
        <taxon>Bacillati</taxon>
        <taxon>Bacillota</taxon>
        <taxon>Bacilli</taxon>
        <taxon>Bacillales</taxon>
        <taxon>Bacillaceae</taxon>
        <taxon>Virgibacillus</taxon>
    </lineage>
</organism>
<gene>
    <name evidence="2" type="ORF">ACFO3D_07945</name>
</gene>
<dbReference type="InterPro" id="IPR018745">
    <property type="entry name" value="MpsC"/>
</dbReference>
<sequence length="239" mass="27671">METKTVESSIASTVGKLLRDNFGKGPEAIYVSVAAPFVTIYLRNFLAPIEKVLYNQDNRVRIQKTRDLLMNELLPEIRAILSSETKQPVSKVFYDWSLDNKTGVIFTELDTDEVCHECHDYIGKEKVHSEIYRFTEKVQKAPTSQDSFKLNSRTLVSRRDDILVLIEKELINSGFEEQLRLSKRKLEKSMLNVSYIEYALGQEIADIFVDWDFDEDRGYIVFILNPKQKNNSRVEMSGQ</sequence>